<evidence type="ECO:0000256" key="8">
    <source>
        <dbReference type="ARBA" id="ARBA00022989"/>
    </source>
</evidence>
<feature type="region of interest" description="Disordered" evidence="11">
    <location>
        <begin position="51"/>
        <end position="75"/>
    </location>
</feature>
<keyword evidence="10" id="KW-0325">Glycoprotein</keyword>
<keyword evidence="9 12" id="KW-0472">Membrane</keyword>
<dbReference type="CDD" id="cd16024">
    <property type="entry name" value="GPI_EPT_2"/>
    <property type="match status" value="1"/>
</dbReference>
<dbReference type="Gene3D" id="3.40.720.10">
    <property type="entry name" value="Alkaline Phosphatase, subunit A"/>
    <property type="match status" value="1"/>
</dbReference>
<keyword evidence="7" id="KW-0256">Endoplasmic reticulum</keyword>
<feature type="transmembrane region" description="Helical" evidence="12">
    <location>
        <begin position="817"/>
        <end position="840"/>
    </location>
</feature>
<dbReference type="Proteomes" id="UP000813462">
    <property type="component" value="Unassembled WGS sequence"/>
</dbReference>
<evidence type="ECO:0000313" key="15">
    <source>
        <dbReference type="Proteomes" id="UP000813462"/>
    </source>
</evidence>
<sequence>MPFTWQENQSSLVYFLLIRSLLVLLALQMVGLSIFVFGFFPVKPALSGVSGPESYRSPTSPSNQNQSEKDLSSNQRRSLYQEVERGMEIKELSGIPPSFDRLILMVIDGLPAEFVLGKDGKPPCKTLMEAMPYTQSLLSNGMAVGYHAKAAPPTVTMPRLKAMVSGAIGGFLDVAFNFNTQALLDDNLLDQFFKIGWKMVMLGDETWLKLFPGLFLRHDGVSSFFVKDTVQVDQNVSRHLPNELIKHDWDLLILHYLGLDHVGHIGGRNSLLMAPKLKEMDDVVKMIHTSSILNQANNNGHTLLVVVSDHGMTENGNHGGSSYEETDSLALFIGLKSDVSDYLLSKDHTVFQVDIAPTLALLFGVPIPKNNVGVLISRTFWHLTDDQQLRALELNSWQLLRLLEAQLPGLSCGSSPYDGLIYEQGSRISKCNGSLEKVFCCLYMHAAFLHSSWMSKEVSRSTYREEYSAVVAAYHEFLRTASEWLSRRASDRPVNLLAFGIAAMLLSTLLLLGLIFFICKEVYVGEKQNPSDLKKTSWWHLDEAFCVGVILILVLSMGSSSMVEEEQVMRGWHQGGVNWTNLPDISKWLEQAGSDHVKSIQLFSGLLVIILSLASLFIVGSNTKFVLVVGFSSLMSGLLVILHLIKHQDSMFAPSSYSATLLVQTIYALVGTVTLGTSVALPWFTTSWIYNASSNSIFHISTSNPNELRHKSLLLELRSALFVIGWTYIVSWCLLQLVLQQPINSMPILLLLVQVLASMIYSFYSGLHHKQWVEVAAIYYLGIAGHFALGNSNSLATIDVAGAFIGISSHSTVLSGVLMFMITYASPMLVILSMVMYISVKDSSHLSFSLNLESGQILLRMLGFPCLVPLGLNSILLTAYTFILLLMRNHLFVWSVFSPKGKKKKKKKMKPESTEPVSDRLLQISAKCLSLRDLAGCRKYALEALHFDPKISGADQILAVADILRASDRRVGNNHRDWYSILKLRRYESVDPQLVWSQFQKLIALVHPNKNKFAFSKEAFHLVCDAWAVLSSPMKKTQYENEIGNGQEPQDQESSGIGKNAKASVGVESFWTVCPYCYYIYEYEKVYEDCCLRCQNCRKPFHGVAITAPPPEIMVPGKEQYYFCYGLFRLKLNGSMEKDKEVSDKKGGEFSNGVLEGSDQKVVEISDDDEEGDNDNISLNASFGNGKQGKNGESGNGDVDGPCKGSVKNEGKIGNGFEKQESGRGSELRNDEKRRKRMVKAPARRMMNRKAIASNTNKIMGNRRIGGWDPNENNGGCGVVFYEGEDDVFVDLEDIPC</sequence>
<evidence type="ECO:0000256" key="3">
    <source>
        <dbReference type="ARBA" id="ARBA00005315"/>
    </source>
</evidence>
<feature type="transmembrane region" description="Helical" evidence="12">
    <location>
        <begin position="776"/>
        <end position="805"/>
    </location>
</feature>
<feature type="transmembrane region" description="Helical" evidence="12">
    <location>
        <begin position="719"/>
        <end position="739"/>
    </location>
</feature>
<comment type="caution">
    <text evidence="14">The sequence shown here is derived from an EMBL/GenBank/DDBJ whole genome shotgun (WGS) entry which is preliminary data.</text>
</comment>
<comment type="similarity">
    <text evidence="3">Belongs to the PIGG/PIGN/PIGO family. PIGG subfamily.</text>
</comment>
<dbReference type="InterPro" id="IPR036869">
    <property type="entry name" value="J_dom_sf"/>
</dbReference>
<dbReference type="InterPro" id="IPR037674">
    <property type="entry name" value="PIG-G_N"/>
</dbReference>
<evidence type="ECO:0000256" key="5">
    <source>
        <dbReference type="ARBA" id="ARBA00022679"/>
    </source>
</evidence>
<dbReference type="Pfam" id="PF01663">
    <property type="entry name" value="Phosphodiest"/>
    <property type="match status" value="1"/>
</dbReference>
<evidence type="ECO:0000256" key="11">
    <source>
        <dbReference type="SAM" id="MobiDB-lite"/>
    </source>
</evidence>
<dbReference type="InterPro" id="IPR001623">
    <property type="entry name" value="DnaJ_domain"/>
</dbReference>
<feature type="transmembrane region" description="Helical" evidence="12">
    <location>
        <begin position="625"/>
        <end position="645"/>
    </location>
</feature>
<evidence type="ECO:0000256" key="12">
    <source>
        <dbReference type="SAM" id="Phobius"/>
    </source>
</evidence>
<accession>A0A978UZP5</accession>
<organism evidence="14 15">
    <name type="scientific">Ziziphus jujuba var. spinosa</name>
    <dbReference type="NCBI Taxonomy" id="714518"/>
    <lineage>
        <taxon>Eukaryota</taxon>
        <taxon>Viridiplantae</taxon>
        <taxon>Streptophyta</taxon>
        <taxon>Embryophyta</taxon>
        <taxon>Tracheophyta</taxon>
        <taxon>Spermatophyta</taxon>
        <taxon>Magnoliopsida</taxon>
        <taxon>eudicotyledons</taxon>
        <taxon>Gunneridae</taxon>
        <taxon>Pentapetalae</taxon>
        <taxon>rosids</taxon>
        <taxon>fabids</taxon>
        <taxon>Rosales</taxon>
        <taxon>Rhamnaceae</taxon>
        <taxon>Paliureae</taxon>
        <taxon>Ziziphus</taxon>
    </lineage>
</organism>
<feature type="compositionally biased region" description="Polar residues" evidence="11">
    <location>
        <begin position="56"/>
        <end position="75"/>
    </location>
</feature>
<feature type="transmembrane region" description="Helical" evidence="12">
    <location>
        <begin position="496"/>
        <end position="518"/>
    </location>
</feature>
<feature type="transmembrane region" description="Helical" evidence="12">
    <location>
        <begin position="746"/>
        <end position="764"/>
    </location>
</feature>
<keyword evidence="4" id="KW-0337">GPI-anchor biosynthesis</keyword>
<evidence type="ECO:0000256" key="2">
    <source>
        <dbReference type="ARBA" id="ARBA00004687"/>
    </source>
</evidence>
<evidence type="ECO:0000256" key="6">
    <source>
        <dbReference type="ARBA" id="ARBA00022692"/>
    </source>
</evidence>
<comment type="pathway">
    <text evidence="2">Glycolipid biosynthesis; glycosylphosphatidylinositol-anchor biosynthesis.</text>
</comment>
<feature type="domain" description="J" evidence="13">
    <location>
        <begin position="977"/>
        <end position="1043"/>
    </location>
</feature>
<feature type="transmembrane region" description="Helical" evidence="12">
    <location>
        <begin position="600"/>
        <end position="619"/>
    </location>
</feature>
<feature type="transmembrane region" description="Helical" evidence="12">
    <location>
        <begin position="538"/>
        <end position="557"/>
    </location>
</feature>
<evidence type="ECO:0000256" key="4">
    <source>
        <dbReference type="ARBA" id="ARBA00022502"/>
    </source>
</evidence>
<dbReference type="InterPro" id="IPR039527">
    <property type="entry name" value="PIGG/GPI7"/>
</dbReference>
<protein>
    <recommendedName>
        <fullName evidence="13">J domain-containing protein</fullName>
    </recommendedName>
</protein>
<dbReference type="CDD" id="cd06257">
    <property type="entry name" value="DnaJ"/>
    <property type="match status" value="1"/>
</dbReference>
<feature type="compositionally biased region" description="Polar residues" evidence="11">
    <location>
        <begin position="1175"/>
        <end position="1185"/>
    </location>
</feature>
<keyword evidence="6 12" id="KW-0812">Transmembrane</keyword>
<feature type="compositionally biased region" description="Basic and acidic residues" evidence="11">
    <location>
        <begin position="1218"/>
        <end position="1233"/>
    </location>
</feature>
<dbReference type="InterPro" id="IPR045687">
    <property type="entry name" value="PIGG/GPI7_C"/>
</dbReference>
<dbReference type="GO" id="GO:0006506">
    <property type="term" value="P:GPI anchor biosynthetic process"/>
    <property type="evidence" value="ECO:0007669"/>
    <property type="project" value="UniProtKB-KW"/>
</dbReference>
<dbReference type="PANTHER" id="PTHR23072:SF0">
    <property type="entry name" value="GPI ETHANOLAMINE PHOSPHATE TRANSFERASE 2"/>
    <property type="match status" value="1"/>
</dbReference>
<keyword evidence="5" id="KW-0808">Transferase</keyword>
<dbReference type="InterPro" id="IPR002591">
    <property type="entry name" value="Phosphodiest/P_Trfase"/>
</dbReference>
<dbReference type="Pfam" id="PF00226">
    <property type="entry name" value="DnaJ"/>
    <property type="match status" value="1"/>
</dbReference>
<name>A0A978UZP5_ZIZJJ</name>
<feature type="transmembrane region" description="Helical" evidence="12">
    <location>
        <begin position="12"/>
        <end position="40"/>
    </location>
</feature>
<proteinExistence type="inferred from homology"/>
<dbReference type="GO" id="GO:0051267">
    <property type="term" value="F:CP2 mannose-ethanolamine phosphotransferase activity"/>
    <property type="evidence" value="ECO:0007669"/>
    <property type="project" value="TreeGrafter"/>
</dbReference>
<dbReference type="SMART" id="SM00271">
    <property type="entry name" value="DnaJ"/>
    <property type="match status" value="1"/>
</dbReference>
<dbReference type="FunFam" id="3.40.720.10:FF:000078">
    <property type="entry name" value="GPI ethanolamine phosphate transferase 2 isoform X4"/>
    <property type="match status" value="1"/>
</dbReference>
<evidence type="ECO:0000259" key="13">
    <source>
        <dbReference type="PROSITE" id="PS50076"/>
    </source>
</evidence>
<evidence type="ECO:0000256" key="7">
    <source>
        <dbReference type="ARBA" id="ARBA00022824"/>
    </source>
</evidence>
<dbReference type="PROSITE" id="PS50076">
    <property type="entry name" value="DNAJ_2"/>
    <property type="match status" value="1"/>
</dbReference>
<feature type="region of interest" description="Disordered" evidence="11">
    <location>
        <begin position="1166"/>
        <end position="1237"/>
    </location>
</feature>
<keyword evidence="8 12" id="KW-1133">Transmembrane helix</keyword>
<dbReference type="InterPro" id="IPR017850">
    <property type="entry name" value="Alkaline_phosphatase_core_sf"/>
</dbReference>
<dbReference type="PANTHER" id="PTHR23072">
    <property type="entry name" value="PHOSPHATIDYLINOSITOL GLYCAN-RELATED"/>
    <property type="match status" value="1"/>
</dbReference>
<gene>
    <name evidence="14" type="ORF">FEM48_Zijuj08G0146300</name>
</gene>
<dbReference type="Gene3D" id="1.10.287.110">
    <property type="entry name" value="DnaJ domain"/>
    <property type="match status" value="1"/>
</dbReference>
<reference evidence="14" key="1">
    <citation type="journal article" date="2021" name="Front. Plant Sci.">
        <title>Chromosome-Scale Genome Assembly for Chinese Sour Jujube and Insights Into Its Genome Evolution and Domestication Signature.</title>
        <authorList>
            <person name="Shen L.-Y."/>
            <person name="Luo H."/>
            <person name="Wang X.-L."/>
            <person name="Wang X.-M."/>
            <person name="Qiu X.-J."/>
            <person name="Liu H."/>
            <person name="Zhou S.-S."/>
            <person name="Jia K.-H."/>
            <person name="Nie S."/>
            <person name="Bao Y.-T."/>
            <person name="Zhang R.-G."/>
            <person name="Yun Q.-Z."/>
            <person name="Chai Y.-H."/>
            <person name="Lu J.-Y."/>
            <person name="Li Y."/>
            <person name="Zhao S.-W."/>
            <person name="Mao J.-F."/>
            <person name="Jia S.-G."/>
            <person name="Mao Y.-M."/>
        </authorList>
    </citation>
    <scope>NUCLEOTIDE SEQUENCE</scope>
    <source>
        <strain evidence="14">AT0</strain>
        <tissue evidence="14">Leaf</tissue>
    </source>
</reference>
<dbReference type="Pfam" id="PF19316">
    <property type="entry name" value="PIGO_PIGG"/>
    <property type="match status" value="1"/>
</dbReference>
<dbReference type="SUPFAM" id="SSF46565">
    <property type="entry name" value="Chaperone J-domain"/>
    <property type="match status" value="1"/>
</dbReference>
<dbReference type="SUPFAM" id="SSF53649">
    <property type="entry name" value="Alkaline phosphatase-like"/>
    <property type="match status" value="1"/>
</dbReference>
<evidence type="ECO:0000256" key="1">
    <source>
        <dbReference type="ARBA" id="ARBA00004477"/>
    </source>
</evidence>
<evidence type="ECO:0000256" key="9">
    <source>
        <dbReference type="ARBA" id="ARBA00023136"/>
    </source>
</evidence>
<evidence type="ECO:0000256" key="10">
    <source>
        <dbReference type="ARBA" id="ARBA00023180"/>
    </source>
</evidence>
<dbReference type="EMBL" id="JAEACU010000008">
    <property type="protein sequence ID" value="KAH7520461.1"/>
    <property type="molecule type" value="Genomic_DNA"/>
</dbReference>
<comment type="subcellular location">
    <subcellularLocation>
        <location evidence="1">Endoplasmic reticulum membrane</location>
        <topology evidence="1">Multi-pass membrane protein</topology>
    </subcellularLocation>
</comment>
<feature type="compositionally biased region" description="Gly residues" evidence="11">
    <location>
        <begin position="1186"/>
        <end position="1195"/>
    </location>
</feature>
<evidence type="ECO:0000313" key="14">
    <source>
        <dbReference type="EMBL" id="KAH7520461.1"/>
    </source>
</evidence>
<dbReference type="GO" id="GO:0005789">
    <property type="term" value="C:endoplasmic reticulum membrane"/>
    <property type="evidence" value="ECO:0007669"/>
    <property type="project" value="UniProtKB-SubCell"/>
</dbReference>
<feature type="transmembrane region" description="Helical" evidence="12">
    <location>
        <begin position="657"/>
        <end position="684"/>
    </location>
</feature>